<proteinExistence type="predicted"/>
<organism evidence="1 2">
    <name type="scientific">Vibrio lentus</name>
    <dbReference type="NCBI Taxonomy" id="136468"/>
    <lineage>
        <taxon>Bacteria</taxon>
        <taxon>Pseudomonadati</taxon>
        <taxon>Pseudomonadota</taxon>
        <taxon>Gammaproteobacteria</taxon>
        <taxon>Vibrionales</taxon>
        <taxon>Vibrionaceae</taxon>
        <taxon>Vibrio</taxon>
    </lineage>
</organism>
<accession>A0A2N7BK03</accession>
<dbReference type="AlphaFoldDB" id="A0A2N7BK03"/>
<reference evidence="2" key="1">
    <citation type="submission" date="2016-07" db="EMBL/GenBank/DDBJ databases">
        <title>Nontailed viruses are major unrecognized killers of bacteria in the ocean.</title>
        <authorList>
            <person name="Kauffman K."/>
            <person name="Hussain F."/>
            <person name="Yang J."/>
            <person name="Arevalo P."/>
            <person name="Brown J."/>
            <person name="Cutler M."/>
            <person name="Kelly L."/>
            <person name="Polz M.F."/>
        </authorList>
    </citation>
    <scope>NUCLEOTIDE SEQUENCE [LARGE SCALE GENOMIC DNA]</scope>
    <source>
        <strain evidence="2">10N.286.55.C1</strain>
    </source>
</reference>
<comment type="caution">
    <text evidence="1">The sequence shown here is derived from an EMBL/GenBank/DDBJ whole genome shotgun (WGS) entry which is preliminary data.</text>
</comment>
<sequence>MLEKIKFLLLFLPLLFSNSVLSSTLFIKNSLDFAGESASEEMKAFYSINKGTWIDIEQLDMDDPSSLSNLISYTDGDRLRIKVITPTKRFVSQGMSIPYFRNSQPHMFEIKGTTLPEEVHIQVDGVLGRGTIKRAFTTDSGWQYRVTTCGGAGIVIACAVGDYGELVMRFAGITTIPVFSGSSYIDERFFDKLEKGQQIELLDNKGHYFSGLFYHEVKIWDREAGEIFDLKAGGLGLGMGEAVSIKFTRW</sequence>
<gene>
    <name evidence="1" type="ORF">BCV30_18040</name>
</gene>
<dbReference type="EMBL" id="MCSI01000164">
    <property type="protein sequence ID" value="PME56879.1"/>
    <property type="molecule type" value="Genomic_DNA"/>
</dbReference>
<dbReference type="Proteomes" id="UP000235778">
    <property type="component" value="Unassembled WGS sequence"/>
</dbReference>
<name>A0A2N7BK03_9VIBR</name>
<evidence type="ECO:0000313" key="2">
    <source>
        <dbReference type="Proteomes" id="UP000235778"/>
    </source>
</evidence>
<evidence type="ECO:0000313" key="1">
    <source>
        <dbReference type="EMBL" id="PME56879.1"/>
    </source>
</evidence>
<protein>
    <submittedName>
        <fullName evidence="1">Uncharacterized protein</fullName>
    </submittedName>
</protein>